<feature type="transmembrane region" description="Helical" evidence="1">
    <location>
        <begin position="80"/>
        <end position="102"/>
    </location>
</feature>
<feature type="transmembrane region" description="Helical" evidence="1">
    <location>
        <begin position="7"/>
        <end position="27"/>
    </location>
</feature>
<feature type="transmembrane region" description="Helical" evidence="1">
    <location>
        <begin position="47"/>
        <end position="68"/>
    </location>
</feature>
<dbReference type="Proteomes" id="UP001212152">
    <property type="component" value="Unassembled WGS sequence"/>
</dbReference>
<gene>
    <name evidence="2" type="ORF">HDU87_001835</name>
</gene>
<keyword evidence="1" id="KW-0472">Membrane</keyword>
<protein>
    <submittedName>
        <fullName evidence="2">Uncharacterized protein</fullName>
    </submittedName>
</protein>
<accession>A0AAD5XSG3</accession>
<reference evidence="2" key="1">
    <citation type="submission" date="2020-05" db="EMBL/GenBank/DDBJ databases">
        <title>Phylogenomic resolution of chytrid fungi.</title>
        <authorList>
            <person name="Stajich J.E."/>
            <person name="Amses K."/>
            <person name="Simmons R."/>
            <person name="Seto K."/>
            <person name="Myers J."/>
            <person name="Bonds A."/>
            <person name="Quandt C.A."/>
            <person name="Barry K."/>
            <person name="Liu P."/>
            <person name="Grigoriev I."/>
            <person name="Longcore J.E."/>
            <person name="James T.Y."/>
        </authorList>
    </citation>
    <scope>NUCLEOTIDE SEQUENCE</scope>
    <source>
        <strain evidence="2">JEL0379</strain>
    </source>
</reference>
<feature type="transmembrane region" description="Helical" evidence="1">
    <location>
        <begin position="205"/>
        <end position="223"/>
    </location>
</feature>
<feature type="transmembrane region" description="Helical" evidence="1">
    <location>
        <begin position="229"/>
        <end position="246"/>
    </location>
</feature>
<dbReference type="EMBL" id="JADGJQ010000015">
    <property type="protein sequence ID" value="KAJ3180722.1"/>
    <property type="molecule type" value="Genomic_DNA"/>
</dbReference>
<feature type="transmembrane region" description="Helical" evidence="1">
    <location>
        <begin position="178"/>
        <end position="198"/>
    </location>
</feature>
<dbReference type="PANTHER" id="PTHR37992:SF1">
    <property type="entry name" value="DUF1774-DOMAIN-CONTAINING PROTEIN"/>
    <property type="match status" value="1"/>
</dbReference>
<name>A0AAD5XSG3_9FUNG</name>
<keyword evidence="3" id="KW-1185">Reference proteome</keyword>
<dbReference type="AlphaFoldDB" id="A0AAD5XSG3"/>
<keyword evidence="1" id="KW-1133">Transmembrane helix</keyword>
<feature type="transmembrane region" description="Helical" evidence="1">
    <location>
        <begin position="141"/>
        <end position="166"/>
    </location>
</feature>
<dbReference type="InterPro" id="IPR013920">
    <property type="entry name" value="DUF1774_fun"/>
</dbReference>
<sequence>MTHPTLLRVGNTLAFLLFFSSSIYNVAGPDAGDLGGVYALHPTYLTPAPFTFAIWGLVYFMFAGFIVWQWFAEKSESDAVVVDGYGSYFILAAVLTSVWHNLWTSNHLVLSEIILLFASASITVIYHNLNAKPAHSAIEQLFVHSPISLLHGFLVFVNWLNIFAIFTTVKDAHHPSVWHQIAVFAILTKLTFTAMAYTEVKNYQHGDIAGSFAIVWSMIGVAVQQENKFIMITAIVGAALSALYAFKPQVFKKNVTNGEHQPLLGATDNQV</sequence>
<dbReference type="PANTHER" id="PTHR37992">
    <property type="entry name" value="EXPRESSED PROTEIN"/>
    <property type="match status" value="1"/>
</dbReference>
<evidence type="ECO:0000256" key="1">
    <source>
        <dbReference type="SAM" id="Phobius"/>
    </source>
</evidence>
<proteinExistence type="predicted"/>
<organism evidence="2 3">
    <name type="scientific">Geranomyces variabilis</name>
    <dbReference type="NCBI Taxonomy" id="109894"/>
    <lineage>
        <taxon>Eukaryota</taxon>
        <taxon>Fungi</taxon>
        <taxon>Fungi incertae sedis</taxon>
        <taxon>Chytridiomycota</taxon>
        <taxon>Chytridiomycota incertae sedis</taxon>
        <taxon>Chytridiomycetes</taxon>
        <taxon>Spizellomycetales</taxon>
        <taxon>Powellomycetaceae</taxon>
        <taxon>Geranomyces</taxon>
    </lineage>
</organism>
<feature type="transmembrane region" description="Helical" evidence="1">
    <location>
        <begin position="108"/>
        <end position="129"/>
    </location>
</feature>
<keyword evidence="1" id="KW-0812">Transmembrane</keyword>
<comment type="caution">
    <text evidence="2">The sequence shown here is derived from an EMBL/GenBank/DDBJ whole genome shotgun (WGS) entry which is preliminary data.</text>
</comment>
<evidence type="ECO:0000313" key="3">
    <source>
        <dbReference type="Proteomes" id="UP001212152"/>
    </source>
</evidence>
<evidence type="ECO:0000313" key="2">
    <source>
        <dbReference type="EMBL" id="KAJ3180722.1"/>
    </source>
</evidence>